<proteinExistence type="predicted"/>
<reference evidence="1" key="1">
    <citation type="journal article" date="2015" name="Nature">
        <title>Complex archaea that bridge the gap between prokaryotes and eukaryotes.</title>
        <authorList>
            <person name="Spang A."/>
            <person name="Saw J.H."/>
            <person name="Jorgensen S.L."/>
            <person name="Zaremba-Niedzwiedzka K."/>
            <person name="Martijn J."/>
            <person name="Lind A.E."/>
            <person name="van Eijk R."/>
            <person name="Schleper C."/>
            <person name="Guy L."/>
            <person name="Ettema T.J."/>
        </authorList>
    </citation>
    <scope>NUCLEOTIDE SEQUENCE</scope>
</reference>
<protein>
    <submittedName>
        <fullName evidence="1">Uncharacterized protein</fullName>
    </submittedName>
</protein>
<dbReference type="EMBL" id="LAZR01000057">
    <property type="protein sequence ID" value="KKN97488.1"/>
    <property type="molecule type" value="Genomic_DNA"/>
</dbReference>
<accession>A0A0F9XYN3</accession>
<dbReference type="AlphaFoldDB" id="A0A0F9XYN3"/>
<sequence length="237" mass="25980">MSKLKIKRVLNRGHVQELRASLKNHEATLRELREAVVNAPAVAFKRALEEVGRIDMPKSERELFARRKADTQVKDVRQAARERADAIKEDLAGARELLALSKDALSNPFAVLDSQTLDDPRRATYMANLVGAGPLALKHAAEQAAATNDAALAAAVISVLERMPTADRPFYPQAVLEIFPDDHDVFQPMHEYLDAERTLQDSVSLFSEVLNGSATITGKISRGLRAEEASATEEGDA</sequence>
<gene>
    <name evidence="1" type="ORF">LCGC14_0156070</name>
</gene>
<comment type="caution">
    <text evidence="1">The sequence shown here is derived from an EMBL/GenBank/DDBJ whole genome shotgun (WGS) entry which is preliminary data.</text>
</comment>
<name>A0A0F9XYN3_9ZZZZ</name>
<organism evidence="1">
    <name type="scientific">marine sediment metagenome</name>
    <dbReference type="NCBI Taxonomy" id="412755"/>
    <lineage>
        <taxon>unclassified sequences</taxon>
        <taxon>metagenomes</taxon>
        <taxon>ecological metagenomes</taxon>
    </lineage>
</organism>
<evidence type="ECO:0000313" key="1">
    <source>
        <dbReference type="EMBL" id="KKN97488.1"/>
    </source>
</evidence>